<dbReference type="AlphaFoldDB" id="D3UH82"/>
<dbReference type="EC" id="3.1.7.2" evidence="4"/>
<dbReference type="InterPro" id="IPR043519">
    <property type="entry name" value="NT_sf"/>
</dbReference>
<dbReference type="Pfam" id="PF02824">
    <property type="entry name" value="TGS"/>
    <property type="match status" value="1"/>
</dbReference>
<dbReference type="FunFam" id="3.10.20.30:FF:000002">
    <property type="entry name" value="GTP pyrophosphokinase (RelA/SpoT)"/>
    <property type="match status" value="1"/>
</dbReference>
<dbReference type="InterPro" id="IPR003607">
    <property type="entry name" value="HD/PDEase_dom"/>
</dbReference>
<organism evidence="4 5">
    <name type="scientific">Helicobacter mustelae (strain ATCC 43772 / CCUG 25715 / CIP 103759 / LMG 18044 / NCTC 12198 / R85-136P)</name>
    <name type="common">Campylobacter mustelae</name>
    <dbReference type="NCBI Taxonomy" id="679897"/>
    <lineage>
        <taxon>Bacteria</taxon>
        <taxon>Pseudomonadati</taxon>
        <taxon>Campylobacterota</taxon>
        <taxon>Epsilonproteobacteria</taxon>
        <taxon>Campylobacterales</taxon>
        <taxon>Helicobacteraceae</taxon>
        <taxon>Helicobacter</taxon>
    </lineage>
</organism>
<dbReference type="STRING" id="679897.HMU05930"/>
<dbReference type="eggNOG" id="COG0317">
    <property type="taxonomic scope" value="Bacteria"/>
</dbReference>
<dbReference type="CDD" id="cd05399">
    <property type="entry name" value="NT_Rel-Spo_like"/>
    <property type="match status" value="1"/>
</dbReference>
<dbReference type="Gene3D" id="3.10.20.30">
    <property type="match status" value="1"/>
</dbReference>
<sequence>MNFLNFQELAAIRNPEEGIQRLFSILTPTDRIKQALEVATKYHQGQKRKSGEPYIVHPICVACIVASYGKNEAMVCAALLHDVVEDTDYRIEDVEQNFGLDVAILVDALTKISEVRKEELRTQTPEKVIIAALSFRKMLVAAVKDPRALVIKISDRLHNMLTLDALPEKKQKSISEETLVVYAPIAHRLGISSIKNELEDRAFYYLFPQEYQKIQNFLEQNNHSFASKLQTVSENIQSLLLKNGFTQNELKLEKRLKRPYSIYLKMQRKGVDIDEILDLLAIRIIVNDVTSCYKVLGMIHSNFKPIMSRFKDYIALPKENGYQTIHTTVFHQSMVYEIQIRTFDMHASAQYGVAAHWKYKSGALAPNMDWLYNFEYQNNSIEEFYELAKNDLYQEDIVVFSPAGDTYTLPVGAVALDFAYAVHSEVGDSAFQAYINNQKTSLLQVLKSGDIVRIITSKNALPKYTWIEEVKTSRAKSCLKTQRQNRIRDIENRGAIGILANIFGKKSGIFKRFLSMKGLVTQNLWKITRDKNALYETVDFVKEKLIADHGFFVNFRLKMIKIKPYKLDRFIVHSPKNIKEVLFDCCCHPKYGDEILGIYVNQCAIVHHKLCDKLYEELNNGESLILFVEWVQHALPSFKAIIALGDRKTSITKLVNILSQNGSNVIGLNYAAYKDQFSVRCEVIFENDKKNAKRIKELLQHHYKIIEFKNMQDAYQK</sequence>
<dbReference type="FunFam" id="1.10.3210.10:FF:000001">
    <property type="entry name" value="GTP pyrophosphokinase RelA"/>
    <property type="match status" value="1"/>
</dbReference>
<keyword evidence="4" id="KW-0378">Hydrolase</keyword>
<dbReference type="Pfam" id="PF04607">
    <property type="entry name" value="RelA_SpoT"/>
    <property type="match status" value="1"/>
</dbReference>
<comment type="function">
    <text evidence="1">In eubacteria ppGpp (guanosine 3'-diphosphate 5'-diphosphate) is a mediator of the stringent response that coordinates a variety of cellular activities in response to changes in nutritional abundance.</text>
</comment>
<protein>
    <submittedName>
        <fullName evidence="4">Putative guanosine-3',5'-bis(Diphosphate) 3'-pyrophosphohydrolase</fullName>
        <ecNumber evidence="4">3.1.7.2</ecNumber>
    </submittedName>
</protein>
<dbReference type="InterPro" id="IPR004095">
    <property type="entry name" value="TGS"/>
</dbReference>
<dbReference type="SMART" id="SM00471">
    <property type="entry name" value="HDc"/>
    <property type="match status" value="1"/>
</dbReference>
<feature type="domain" description="HD/PDEase" evidence="2">
    <location>
        <begin position="50"/>
        <end position="169"/>
    </location>
</feature>
<dbReference type="SUPFAM" id="SSF81301">
    <property type="entry name" value="Nucleotidyltransferase"/>
    <property type="match status" value="1"/>
</dbReference>
<evidence type="ECO:0000313" key="4">
    <source>
        <dbReference type="EMBL" id="CBG39854.1"/>
    </source>
</evidence>
<dbReference type="InterPro" id="IPR007685">
    <property type="entry name" value="RelA_SpoT"/>
</dbReference>
<dbReference type="SUPFAM" id="SSF81271">
    <property type="entry name" value="TGS-like"/>
    <property type="match status" value="1"/>
</dbReference>
<gene>
    <name evidence="4" type="primary">spoT</name>
    <name evidence="4" type="ordered locus">HMU05930</name>
</gene>
<dbReference type="InterPro" id="IPR012676">
    <property type="entry name" value="TGS-like"/>
</dbReference>
<comment type="similarity">
    <text evidence="1">Belongs to the relA/spoT family.</text>
</comment>
<dbReference type="Proteomes" id="UP000001522">
    <property type="component" value="Chromosome"/>
</dbReference>
<dbReference type="HOGENOM" id="CLU_012300_3_0_7"/>
<dbReference type="GO" id="GO:0015969">
    <property type="term" value="P:guanosine tetraphosphate metabolic process"/>
    <property type="evidence" value="ECO:0007669"/>
    <property type="project" value="InterPro"/>
</dbReference>
<dbReference type="SUPFAM" id="SSF109604">
    <property type="entry name" value="HD-domain/PDEase-like"/>
    <property type="match status" value="1"/>
</dbReference>
<dbReference type="NCBIfam" id="TIGR00691">
    <property type="entry name" value="spoT_relA"/>
    <property type="match status" value="1"/>
</dbReference>
<dbReference type="RefSeq" id="WP_013022938.1">
    <property type="nucleotide sequence ID" value="NC_013949.1"/>
</dbReference>
<dbReference type="Pfam" id="PF13328">
    <property type="entry name" value="HD_4"/>
    <property type="match status" value="1"/>
</dbReference>
<reference evidence="4 5" key="1">
    <citation type="journal article" date="2010" name="BMC Genomics">
        <title>Comparative genomics and proteomics of Helicobacter mustelae, an ulcerogenic and carcinogenic gastric pathogen.</title>
        <authorList>
            <person name="O'Toole P.W."/>
            <person name="Snelling W.J."/>
            <person name="Canchaya C."/>
            <person name="Forde B.M."/>
            <person name="Hardie K.R."/>
            <person name="Josenhans C."/>
            <person name="Graham R.L.J."/>
            <person name="McMullan G."/>
            <person name="Parkhill J."/>
            <person name="Belda E."/>
            <person name="Bentley S.D."/>
        </authorList>
    </citation>
    <scope>NUCLEOTIDE SEQUENCE [LARGE SCALE GENOMIC DNA]</scope>
    <source>
        <strain evidence="5">ATCC 43772 / LMG 18044 / NCTC 12198 / 12198</strain>
    </source>
</reference>
<accession>D3UH82</accession>
<dbReference type="GO" id="GO:0008893">
    <property type="term" value="F:guanosine-3',5'-bis(diphosphate) 3'-diphosphatase activity"/>
    <property type="evidence" value="ECO:0007669"/>
    <property type="project" value="UniProtKB-EC"/>
</dbReference>
<evidence type="ECO:0000256" key="1">
    <source>
        <dbReference type="RuleBase" id="RU003847"/>
    </source>
</evidence>
<dbReference type="GO" id="GO:0042594">
    <property type="term" value="P:response to starvation"/>
    <property type="evidence" value="ECO:0007669"/>
    <property type="project" value="TreeGrafter"/>
</dbReference>
<dbReference type="InterPro" id="IPR012675">
    <property type="entry name" value="Beta-grasp_dom_sf"/>
</dbReference>
<proteinExistence type="inferred from homology"/>
<dbReference type="PANTHER" id="PTHR21262">
    <property type="entry name" value="GUANOSINE-3',5'-BIS DIPHOSPHATE 3'-PYROPHOSPHOHYDROLASE"/>
    <property type="match status" value="1"/>
</dbReference>
<keyword evidence="5" id="KW-1185">Reference proteome</keyword>
<dbReference type="GO" id="GO:0008728">
    <property type="term" value="F:GTP diphosphokinase activity"/>
    <property type="evidence" value="ECO:0007669"/>
    <property type="project" value="TreeGrafter"/>
</dbReference>
<dbReference type="KEGG" id="hms:HMU05930"/>
<evidence type="ECO:0000313" key="5">
    <source>
        <dbReference type="Proteomes" id="UP000001522"/>
    </source>
</evidence>
<dbReference type="Gene3D" id="3.30.460.10">
    <property type="entry name" value="Beta Polymerase, domain 2"/>
    <property type="match status" value="1"/>
</dbReference>
<evidence type="ECO:0000259" key="3">
    <source>
        <dbReference type="SMART" id="SM00954"/>
    </source>
</evidence>
<feature type="domain" description="RelA/SpoT" evidence="3">
    <location>
        <begin position="254"/>
        <end position="363"/>
    </location>
</feature>
<dbReference type="CDD" id="cd00077">
    <property type="entry name" value="HDc"/>
    <property type="match status" value="1"/>
</dbReference>
<dbReference type="GO" id="GO:0005886">
    <property type="term" value="C:plasma membrane"/>
    <property type="evidence" value="ECO:0007669"/>
    <property type="project" value="TreeGrafter"/>
</dbReference>
<dbReference type="SMART" id="SM00954">
    <property type="entry name" value="RelA_SpoT"/>
    <property type="match status" value="1"/>
</dbReference>
<name>D3UH82_HELM1</name>
<evidence type="ECO:0000259" key="2">
    <source>
        <dbReference type="SMART" id="SM00471"/>
    </source>
</evidence>
<dbReference type="EMBL" id="FN555004">
    <property type="protein sequence ID" value="CBG39854.1"/>
    <property type="molecule type" value="Genomic_DNA"/>
</dbReference>
<dbReference type="InterPro" id="IPR004811">
    <property type="entry name" value="RelA/Spo_fam"/>
</dbReference>
<dbReference type="Gene3D" id="1.10.3210.10">
    <property type="entry name" value="Hypothetical protein af1432"/>
    <property type="match status" value="1"/>
</dbReference>
<dbReference type="PANTHER" id="PTHR21262:SF36">
    <property type="entry name" value="BIFUNCTIONAL (P)PPGPP SYNTHASE_HYDROLASE SPOT"/>
    <property type="match status" value="1"/>
</dbReference>